<dbReference type="AlphaFoldDB" id="A0A0E9PEH1"/>
<reference evidence="1" key="2">
    <citation type="journal article" date="2015" name="Fish Shellfish Immunol.">
        <title>Early steps in the European eel (Anguilla anguilla)-Vibrio vulnificus interaction in the gills: Role of the RtxA13 toxin.</title>
        <authorList>
            <person name="Callol A."/>
            <person name="Pajuelo D."/>
            <person name="Ebbesson L."/>
            <person name="Teles M."/>
            <person name="MacKenzie S."/>
            <person name="Amaro C."/>
        </authorList>
    </citation>
    <scope>NUCLEOTIDE SEQUENCE</scope>
</reference>
<reference evidence="1" key="1">
    <citation type="submission" date="2014-11" db="EMBL/GenBank/DDBJ databases">
        <authorList>
            <person name="Amaro Gonzalez C."/>
        </authorList>
    </citation>
    <scope>NUCLEOTIDE SEQUENCE</scope>
</reference>
<evidence type="ECO:0000313" key="1">
    <source>
        <dbReference type="EMBL" id="JAH02682.1"/>
    </source>
</evidence>
<dbReference type="EMBL" id="GBXM01105895">
    <property type="protein sequence ID" value="JAH02682.1"/>
    <property type="molecule type" value="Transcribed_RNA"/>
</dbReference>
<name>A0A0E9PEH1_ANGAN</name>
<proteinExistence type="predicted"/>
<sequence>MELNFCFRLILYQQQDTINWQLKYICKSNKIQNFVLDMKRIWVTKVTV</sequence>
<accession>A0A0E9PEH1</accession>
<organism evidence="1">
    <name type="scientific">Anguilla anguilla</name>
    <name type="common">European freshwater eel</name>
    <name type="synonym">Muraena anguilla</name>
    <dbReference type="NCBI Taxonomy" id="7936"/>
    <lineage>
        <taxon>Eukaryota</taxon>
        <taxon>Metazoa</taxon>
        <taxon>Chordata</taxon>
        <taxon>Craniata</taxon>
        <taxon>Vertebrata</taxon>
        <taxon>Euteleostomi</taxon>
        <taxon>Actinopterygii</taxon>
        <taxon>Neopterygii</taxon>
        <taxon>Teleostei</taxon>
        <taxon>Anguilliformes</taxon>
        <taxon>Anguillidae</taxon>
        <taxon>Anguilla</taxon>
    </lineage>
</organism>
<protein>
    <submittedName>
        <fullName evidence="1">Uncharacterized protein</fullName>
    </submittedName>
</protein>